<dbReference type="EMBL" id="PKMF04000315">
    <property type="protein sequence ID" value="KAK7837992.1"/>
    <property type="molecule type" value="Genomic_DNA"/>
</dbReference>
<reference evidence="1 2" key="1">
    <citation type="journal article" date="2018" name="Sci. Data">
        <title>The draft genome sequence of cork oak.</title>
        <authorList>
            <person name="Ramos A.M."/>
            <person name="Usie A."/>
            <person name="Barbosa P."/>
            <person name="Barros P.M."/>
            <person name="Capote T."/>
            <person name="Chaves I."/>
            <person name="Simoes F."/>
            <person name="Abreu I."/>
            <person name="Carrasquinho I."/>
            <person name="Faro C."/>
            <person name="Guimaraes J.B."/>
            <person name="Mendonca D."/>
            <person name="Nobrega F."/>
            <person name="Rodrigues L."/>
            <person name="Saibo N.J.M."/>
            <person name="Varela M.C."/>
            <person name="Egas C."/>
            <person name="Matos J."/>
            <person name="Miguel C.M."/>
            <person name="Oliveira M.M."/>
            <person name="Ricardo C.P."/>
            <person name="Goncalves S."/>
        </authorList>
    </citation>
    <scope>NUCLEOTIDE SEQUENCE [LARGE SCALE GENOMIC DNA]</scope>
    <source>
        <strain evidence="2">cv. HL8</strain>
    </source>
</reference>
<keyword evidence="2" id="KW-1185">Reference proteome</keyword>
<keyword evidence="1" id="KW-0687">Ribonucleoprotein</keyword>
<accession>A0AAW0KF74</accession>
<sequence length="92" mass="10215">MTTPFIETTSVPLLAFVSLSLSSNSFPYNSTPHFSLFFANDPFDDPKVIGDPYCTVFIGCLSHLTSEYTLHQVSSLFNPISLSLFVAEKIFI</sequence>
<gene>
    <name evidence="1" type="primary">SNRNP35_0</name>
    <name evidence="1" type="ORF">CFP56_020320</name>
</gene>
<dbReference type="GO" id="GO:1990904">
    <property type="term" value="C:ribonucleoprotein complex"/>
    <property type="evidence" value="ECO:0007669"/>
    <property type="project" value="UniProtKB-KW"/>
</dbReference>
<dbReference type="Proteomes" id="UP000237347">
    <property type="component" value="Unassembled WGS sequence"/>
</dbReference>
<evidence type="ECO:0000313" key="2">
    <source>
        <dbReference type="Proteomes" id="UP000237347"/>
    </source>
</evidence>
<comment type="caution">
    <text evidence="1">The sequence shown here is derived from an EMBL/GenBank/DDBJ whole genome shotgun (WGS) entry which is preliminary data.</text>
</comment>
<protein>
    <submittedName>
        <fullName evidence="1">U11/u12 small nuclear ribonucleoprotein 35 kDa protein</fullName>
    </submittedName>
</protein>
<proteinExistence type="predicted"/>
<evidence type="ECO:0000313" key="1">
    <source>
        <dbReference type="EMBL" id="KAK7837992.1"/>
    </source>
</evidence>
<name>A0AAW0KF74_QUESU</name>
<organism evidence="1 2">
    <name type="scientific">Quercus suber</name>
    <name type="common">Cork oak</name>
    <dbReference type="NCBI Taxonomy" id="58331"/>
    <lineage>
        <taxon>Eukaryota</taxon>
        <taxon>Viridiplantae</taxon>
        <taxon>Streptophyta</taxon>
        <taxon>Embryophyta</taxon>
        <taxon>Tracheophyta</taxon>
        <taxon>Spermatophyta</taxon>
        <taxon>Magnoliopsida</taxon>
        <taxon>eudicotyledons</taxon>
        <taxon>Gunneridae</taxon>
        <taxon>Pentapetalae</taxon>
        <taxon>rosids</taxon>
        <taxon>fabids</taxon>
        <taxon>Fagales</taxon>
        <taxon>Fagaceae</taxon>
        <taxon>Quercus</taxon>
    </lineage>
</organism>
<dbReference type="AlphaFoldDB" id="A0AAW0KF74"/>